<gene>
    <name evidence="1" type="ORF">LEA_00657</name>
</gene>
<accession>K1VB33</accession>
<reference evidence="1" key="1">
    <citation type="journal article" date="2013" name="Environ. Microbiol.">
        <title>Microbiota from the distal guts of lean and obese adolescents exhibit partial functional redundancy besides clear differences in community structure.</title>
        <authorList>
            <person name="Ferrer M."/>
            <person name="Ruiz A."/>
            <person name="Lanza F."/>
            <person name="Haange S.B."/>
            <person name="Oberbach A."/>
            <person name="Till H."/>
            <person name="Bargiela R."/>
            <person name="Campoy C."/>
            <person name="Segura M.T."/>
            <person name="Richter M."/>
            <person name="von Bergen M."/>
            <person name="Seifert J."/>
            <person name="Suarez A."/>
        </authorList>
    </citation>
    <scope>NUCLEOTIDE SEQUENCE</scope>
</reference>
<evidence type="ECO:0000313" key="1">
    <source>
        <dbReference type="EMBL" id="EKC81136.1"/>
    </source>
</evidence>
<comment type="caution">
    <text evidence="1">The sequence shown here is derived from an EMBL/GenBank/DDBJ whole genome shotgun (WGS) entry which is preliminary data.</text>
</comment>
<dbReference type="GO" id="GO:0006508">
    <property type="term" value="P:proteolysis"/>
    <property type="evidence" value="ECO:0007669"/>
    <property type="project" value="UniProtKB-KW"/>
</dbReference>
<dbReference type="AlphaFoldDB" id="K1VB33"/>
<organism evidence="1">
    <name type="scientific">human gut metagenome</name>
    <dbReference type="NCBI Taxonomy" id="408170"/>
    <lineage>
        <taxon>unclassified sequences</taxon>
        <taxon>metagenomes</taxon>
        <taxon>organismal metagenomes</taxon>
    </lineage>
</organism>
<keyword evidence="1" id="KW-0378">Hydrolase</keyword>
<proteinExistence type="predicted"/>
<dbReference type="GO" id="GO:0008233">
    <property type="term" value="F:peptidase activity"/>
    <property type="evidence" value="ECO:0007669"/>
    <property type="project" value="UniProtKB-KW"/>
</dbReference>
<protein>
    <submittedName>
        <fullName evidence="1">Prohead protease</fullName>
    </submittedName>
</protein>
<sequence length="144" mass="15970">MAKDFIINTSGLNSYGTRVLTPGIDLTQYKRNPVLLYMHTRGFDGKSTPIGRVENIRVEGDELRGTPVFDMKDPFAAEIARKWEEDFIRMCSAGLEPVELSTATEYLLPGQSRATVVRSKLVEVSIADIGSNDDALQLYEPSGK</sequence>
<feature type="non-terminal residue" evidence="1">
    <location>
        <position position="144"/>
    </location>
</feature>
<keyword evidence="1" id="KW-0645">Protease</keyword>
<name>K1VB33_9ZZZZ</name>
<dbReference type="EMBL" id="AJWY01000469">
    <property type="protein sequence ID" value="EKC81136.1"/>
    <property type="molecule type" value="Genomic_DNA"/>
</dbReference>